<name>A0A1J1HLJ2_9DIPT</name>
<protein>
    <submittedName>
        <fullName evidence="1">CLUMA_CG002889, isoform A</fullName>
    </submittedName>
</protein>
<keyword evidence="2" id="KW-1185">Reference proteome</keyword>
<proteinExistence type="predicted"/>
<gene>
    <name evidence="1" type="ORF">CLUMA_CG002889</name>
</gene>
<sequence>MFRFCKRAENYERTPCGVWNGDNSCKVKLYDRLCFDFPLSTLLPHQALISIPKENSSRFSTLISLMCSTILTPNAFKAIFFSLKQQKRVVVETS</sequence>
<dbReference type="AlphaFoldDB" id="A0A1J1HLJ2"/>
<organism evidence="1 2">
    <name type="scientific">Clunio marinus</name>
    <dbReference type="NCBI Taxonomy" id="568069"/>
    <lineage>
        <taxon>Eukaryota</taxon>
        <taxon>Metazoa</taxon>
        <taxon>Ecdysozoa</taxon>
        <taxon>Arthropoda</taxon>
        <taxon>Hexapoda</taxon>
        <taxon>Insecta</taxon>
        <taxon>Pterygota</taxon>
        <taxon>Neoptera</taxon>
        <taxon>Endopterygota</taxon>
        <taxon>Diptera</taxon>
        <taxon>Nematocera</taxon>
        <taxon>Chironomoidea</taxon>
        <taxon>Chironomidae</taxon>
        <taxon>Clunio</taxon>
    </lineage>
</organism>
<evidence type="ECO:0000313" key="2">
    <source>
        <dbReference type="Proteomes" id="UP000183832"/>
    </source>
</evidence>
<dbReference type="Proteomes" id="UP000183832">
    <property type="component" value="Unassembled WGS sequence"/>
</dbReference>
<accession>A0A1J1HLJ2</accession>
<reference evidence="1 2" key="1">
    <citation type="submission" date="2015-04" db="EMBL/GenBank/DDBJ databases">
        <authorList>
            <person name="Syromyatnikov M.Y."/>
            <person name="Popov V.N."/>
        </authorList>
    </citation>
    <scope>NUCLEOTIDE SEQUENCE [LARGE SCALE GENOMIC DNA]</scope>
</reference>
<dbReference type="EMBL" id="CVRI01000010">
    <property type="protein sequence ID" value="CRK88901.1"/>
    <property type="molecule type" value="Genomic_DNA"/>
</dbReference>
<evidence type="ECO:0000313" key="1">
    <source>
        <dbReference type="EMBL" id="CRK88901.1"/>
    </source>
</evidence>